<dbReference type="Proteomes" id="UP000001037">
    <property type="component" value="Chromosome"/>
</dbReference>
<dbReference type="eggNOG" id="arCOG07493">
    <property type="taxonomic scope" value="Archaea"/>
</dbReference>
<dbReference type="STRING" id="694429.Pyrfu_0021"/>
<dbReference type="EMBL" id="CP002838">
    <property type="protein sequence ID" value="AEM37893.1"/>
    <property type="molecule type" value="Genomic_DNA"/>
</dbReference>
<dbReference type="RefSeq" id="WP_014025570.1">
    <property type="nucleotide sequence ID" value="NC_015931.1"/>
</dbReference>
<evidence type="ECO:0000313" key="2">
    <source>
        <dbReference type="Proteomes" id="UP000001037"/>
    </source>
</evidence>
<dbReference type="OrthoDB" id="46233at2157"/>
<dbReference type="AlphaFoldDB" id="G0EDQ6"/>
<reference evidence="1 2" key="1">
    <citation type="journal article" date="2011" name="Stand. Genomic Sci.">
        <title>Complete genome sequence of the hyperthermophilic chemolithoautotroph Pyrolobus fumarii type strain (1A).</title>
        <authorList>
            <person name="Anderson I."/>
            <person name="Goker M."/>
            <person name="Nolan M."/>
            <person name="Lucas S."/>
            <person name="Hammon N."/>
            <person name="Deshpande S."/>
            <person name="Cheng J.F."/>
            <person name="Tapia R."/>
            <person name="Han C."/>
            <person name="Goodwin L."/>
            <person name="Pitluck S."/>
            <person name="Huntemann M."/>
            <person name="Liolios K."/>
            <person name="Ivanova N."/>
            <person name="Pagani I."/>
            <person name="Mavromatis K."/>
            <person name="Ovchinikova G."/>
            <person name="Pati A."/>
            <person name="Chen A."/>
            <person name="Palaniappan K."/>
            <person name="Land M."/>
            <person name="Hauser L."/>
            <person name="Brambilla E.M."/>
            <person name="Huber H."/>
            <person name="Yasawong M."/>
            <person name="Rohde M."/>
            <person name="Spring S."/>
            <person name="Abt B."/>
            <person name="Sikorski J."/>
            <person name="Wirth R."/>
            <person name="Detter J.C."/>
            <person name="Woyke T."/>
            <person name="Bristow J."/>
            <person name="Eisen J.A."/>
            <person name="Markowitz V."/>
            <person name="Hugenholtz P."/>
            <person name="Kyrpides N.C."/>
            <person name="Klenk H.P."/>
            <person name="Lapidus A."/>
        </authorList>
    </citation>
    <scope>NUCLEOTIDE SEQUENCE [LARGE SCALE GENOMIC DNA]</scope>
    <source>
        <strain evidence="2">DSM 11204 / 1A</strain>
    </source>
</reference>
<dbReference type="GeneID" id="11139646"/>
<accession>G0EDQ6</accession>
<organism evidence="1 2">
    <name type="scientific">Pyrolobus fumarii (strain DSM 11204 / 1A)</name>
    <dbReference type="NCBI Taxonomy" id="694429"/>
    <lineage>
        <taxon>Archaea</taxon>
        <taxon>Thermoproteota</taxon>
        <taxon>Thermoprotei</taxon>
        <taxon>Desulfurococcales</taxon>
        <taxon>Pyrodictiaceae</taxon>
        <taxon>Pyrolobus</taxon>
    </lineage>
</organism>
<proteinExistence type="predicted"/>
<dbReference type="HOGENOM" id="CLU_172286_0_0_2"/>
<keyword evidence="2" id="KW-1185">Reference proteome</keyword>
<sequence>MAREQREKLARILRVLVEKETVTPGDVVVETGLPRYEVLAAFHFLEALGVVRLVYWKGSYKIYTGTEYARLLLEALEAESPLEHLASMIASRQATTIPVGVSHEGEAVEAA</sequence>
<evidence type="ECO:0000313" key="1">
    <source>
        <dbReference type="EMBL" id="AEM37893.1"/>
    </source>
</evidence>
<dbReference type="InParanoid" id="G0EDQ6"/>
<gene>
    <name evidence="1" type="ordered locus">Pyrfu_0021</name>
</gene>
<dbReference type="KEGG" id="pfm:Pyrfu_0021"/>
<name>G0EDQ6_PYRF1</name>
<protein>
    <submittedName>
        <fullName evidence="1">Uncharacterized protein</fullName>
    </submittedName>
</protein>